<evidence type="ECO:0000313" key="2">
    <source>
        <dbReference type="EMBL" id="KUG57439.1"/>
    </source>
</evidence>
<name>A0A0W8IBX4_9MICO</name>
<dbReference type="InterPro" id="IPR007048">
    <property type="entry name" value="IraD/Gp25-like"/>
</dbReference>
<evidence type="ECO:0000259" key="1">
    <source>
        <dbReference type="Pfam" id="PF04965"/>
    </source>
</evidence>
<dbReference type="AlphaFoldDB" id="A0A0W8IBX4"/>
<accession>A0A0W8IBX4</accession>
<dbReference type="OrthoDB" id="9802846at2"/>
<protein>
    <recommendedName>
        <fullName evidence="1">IraD/Gp25-like domain-containing protein</fullName>
    </recommendedName>
</protein>
<dbReference type="EMBL" id="LQBL01000005">
    <property type="protein sequence ID" value="KUG57439.1"/>
    <property type="molecule type" value="Genomic_DNA"/>
</dbReference>
<sequence>MTTSPQRAYAPRHLAFPLRLDGRGRTARADDEQYLRGLVEQVLFTQPGERINRPTFGSGVAGLVFAPSGDSLADSTQALVQGALQQWLGDLIAVERVSVTADEGRLDVTVVYRPLHRMADQPRSMQVSGGVGG</sequence>
<dbReference type="Gene3D" id="3.10.450.40">
    <property type="match status" value="1"/>
</dbReference>
<gene>
    <name evidence="2" type="ORF">AVL62_13525</name>
</gene>
<dbReference type="RefSeq" id="WP_058890274.1">
    <property type="nucleotide sequence ID" value="NZ_LQBL01000005.1"/>
</dbReference>
<reference evidence="2 3" key="1">
    <citation type="submission" date="2015-12" db="EMBL/GenBank/DDBJ databases">
        <title>Serinicoccus chungangenesis strain CD08_5 genome sequencing and assembly.</title>
        <authorList>
            <person name="Chander A.M."/>
            <person name="Kaur G."/>
            <person name="Nair G.R."/>
            <person name="Dhawan D.K."/>
            <person name="Kochhar R.K."/>
            <person name="Mayilraj S."/>
            <person name="Bhadada S.K."/>
        </authorList>
    </citation>
    <scope>NUCLEOTIDE SEQUENCE [LARGE SCALE GENOMIC DNA]</scope>
    <source>
        <strain evidence="2 3">CD08_5</strain>
    </source>
</reference>
<organism evidence="2 3">
    <name type="scientific">Serinicoccus chungangensis</name>
    <dbReference type="NCBI Taxonomy" id="767452"/>
    <lineage>
        <taxon>Bacteria</taxon>
        <taxon>Bacillati</taxon>
        <taxon>Actinomycetota</taxon>
        <taxon>Actinomycetes</taxon>
        <taxon>Micrococcales</taxon>
        <taxon>Ornithinimicrobiaceae</taxon>
        <taxon>Serinicoccus</taxon>
    </lineage>
</organism>
<feature type="domain" description="IraD/Gp25-like" evidence="1">
    <location>
        <begin position="31"/>
        <end position="113"/>
    </location>
</feature>
<dbReference type="Proteomes" id="UP000054837">
    <property type="component" value="Unassembled WGS sequence"/>
</dbReference>
<dbReference type="Pfam" id="PF04965">
    <property type="entry name" value="GPW_gp25"/>
    <property type="match status" value="1"/>
</dbReference>
<proteinExistence type="predicted"/>
<dbReference type="SUPFAM" id="SSF160719">
    <property type="entry name" value="gpW/gp25-like"/>
    <property type="match status" value="1"/>
</dbReference>
<dbReference type="STRING" id="767452.AVL62_13525"/>
<comment type="caution">
    <text evidence="2">The sequence shown here is derived from an EMBL/GenBank/DDBJ whole genome shotgun (WGS) entry which is preliminary data.</text>
</comment>
<keyword evidence="3" id="KW-1185">Reference proteome</keyword>
<evidence type="ECO:0000313" key="3">
    <source>
        <dbReference type="Proteomes" id="UP000054837"/>
    </source>
</evidence>